<dbReference type="AlphaFoldDB" id="A0A9X2EQ95"/>
<evidence type="ECO:0000313" key="2">
    <source>
        <dbReference type="Proteomes" id="UP001139028"/>
    </source>
</evidence>
<reference evidence="1" key="1">
    <citation type="journal article" date="2022" name="Arch. Microbiol.">
        <title>Microbulbifer okhotskensis sp. nov., isolated from a deep bottom sediment of the Okhotsk Sea.</title>
        <authorList>
            <person name="Romanenko L."/>
            <person name="Kurilenko V."/>
            <person name="Otstavnykh N."/>
            <person name="Velansky P."/>
            <person name="Isaeva M."/>
            <person name="Mikhailov V."/>
        </authorList>
    </citation>
    <scope>NUCLEOTIDE SEQUENCE</scope>
    <source>
        <strain evidence="1">OS29</strain>
    </source>
</reference>
<protein>
    <submittedName>
        <fullName evidence="1">DUF2586 domain-containing protein</fullName>
    </submittedName>
</protein>
<gene>
    <name evidence="1" type="ORF">MO867_18830</name>
</gene>
<dbReference type="Proteomes" id="UP001139028">
    <property type="component" value="Unassembled WGS sequence"/>
</dbReference>
<sequence length="369" mass="39459">MAQGTVTVNNLNQGQGAFDEIERKAIFLGVGDTNKNSVIPLNSQSDLDELLGANESQLKTQVAAAQANGGENWNAWSVPLDVSDDWRIALDTAMLSVSPELVAVCTPVVTANDLNDAFAKAESIRTAKGRRVVVLIATPAIDDTSETWSDYLAAQAAIVDPVSAYRVSAVPLLHGNNLGVLVGRLCNRAASIADSPMRVATGPLLSLGSVSNDKDGVPLDNAMLASLDALRLSVPQTYVDYPGTYWGDCNMLDAEGGDYQVIESLRVVDKAARAIRVLAIARVGNRQLNSTPISIASNKTYFSRPLREMARSVQFGADVFPGEIKSPKDGDIEIIWPTRDDVEIYLKVTPYNSPKSITANIALDLTNAG</sequence>
<keyword evidence="2" id="KW-1185">Reference proteome</keyword>
<organism evidence="1 2">
    <name type="scientific">Microbulbifer okhotskensis</name>
    <dbReference type="NCBI Taxonomy" id="2926617"/>
    <lineage>
        <taxon>Bacteria</taxon>
        <taxon>Pseudomonadati</taxon>
        <taxon>Pseudomonadota</taxon>
        <taxon>Gammaproteobacteria</taxon>
        <taxon>Cellvibrionales</taxon>
        <taxon>Microbulbiferaceae</taxon>
        <taxon>Microbulbifer</taxon>
    </lineage>
</organism>
<proteinExistence type="predicted"/>
<evidence type="ECO:0000313" key="1">
    <source>
        <dbReference type="EMBL" id="MCO1336392.1"/>
    </source>
</evidence>
<dbReference type="RefSeq" id="WP_252472016.1">
    <property type="nucleotide sequence ID" value="NZ_JALBWM010000131.1"/>
</dbReference>
<dbReference type="EMBL" id="JALBWM010000131">
    <property type="protein sequence ID" value="MCO1336392.1"/>
    <property type="molecule type" value="Genomic_DNA"/>
</dbReference>
<dbReference type="Pfam" id="PF10758">
    <property type="entry name" value="DUF2586"/>
    <property type="match status" value="1"/>
</dbReference>
<name>A0A9X2EQ95_9GAMM</name>
<dbReference type="InterPro" id="IPR019694">
    <property type="entry name" value="Phage_HP1_Orf23"/>
</dbReference>
<comment type="caution">
    <text evidence="1">The sequence shown here is derived from an EMBL/GenBank/DDBJ whole genome shotgun (WGS) entry which is preliminary data.</text>
</comment>
<accession>A0A9X2EQ95</accession>